<dbReference type="PANTHER" id="PTHR20208:SF13">
    <property type="entry name" value="STRUCTURE-SPECIFIC ENDONUCLEASE SUBUNIT SLX1"/>
    <property type="match status" value="1"/>
</dbReference>
<dbReference type="SUPFAM" id="SSF82771">
    <property type="entry name" value="GIY-YIG endonuclease"/>
    <property type="match status" value="1"/>
</dbReference>
<reference evidence="2" key="1">
    <citation type="journal article" date="2020" name="Nature">
        <title>Giant virus diversity and host interactions through global metagenomics.</title>
        <authorList>
            <person name="Schulz F."/>
            <person name="Roux S."/>
            <person name="Paez-Espino D."/>
            <person name="Jungbluth S."/>
            <person name="Walsh D.A."/>
            <person name="Denef V.J."/>
            <person name="McMahon K.D."/>
            <person name="Konstantinidis K.T."/>
            <person name="Eloe-Fadrosh E.A."/>
            <person name="Kyrpides N.C."/>
            <person name="Woyke T."/>
        </authorList>
    </citation>
    <scope>NUCLEOTIDE SEQUENCE</scope>
    <source>
        <strain evidence="2">GVMAG-M-3300023179-114</strain>
    </source>
</reference>
<accession>A0A6C0E199</accession>
<sequence>MESDKPSYVYLLESTNKSTYVGATVDVNRRLRQHNKELSGGAYATGMKVSKGETWKRICYVSGFPTWQSALQFEWRWKQLSRKLPQNMKPLDRRLEALKQLLELDRSTSKAIPYCEWPTFPEVHFTSEEVCLEDHKE</sequence>
<dbReference type="InterPro" id="IPR000305">
    <property type="entry name" value="GIY-YIG_endonuc"/>
</dbReference>
<proteinExistence type="predicted"/>
<dbReference type="InterPro" id="IPR050381">
    <property type="entry name" value="SLX1_endonuclease"/>
</dbReference>
<evidence type="ECO:0000313" key="2">
    <source>
        <dbReference type="EMBL" id="QHT22794.1"/>
    </source>
</evidence>
<evidence type="ECO:0000259" key="1">
    <source>
        <dbReference type="PROSITE" id="PS50164"/>
    </source>
</evidence>
<dbReference type="EMBL" id="MN739720">
    <property type="protein sequence ID" value="QHT22794.1"/>
    <property type="molecule type" value="Genomic_DNA"/>
</dbReference>
<dbReference type="AlphaFoldDB" id="A0A6C0E199"/>
<name>A0A6C0E199_9ZZZZ</name>
<dbReference type="PROSITE" id="PS50164">
    <property type="entry name" value="GIY_YIG"/>
    <property type="match status" value="1"/>
</dbReference>
<dbReference type="InterPro" id="IPR035901">
    <property type="entry name" value="GIY-YIG_endonuc_sf"/>
</dbReference>
<organism evidence="2">
    <name type="scientific">viral metagenome</name>
    <dbReference type="NCBI Taxonomy" id="1070528"/>
    <lineage>
        <taxon>unclassified sequences</taxon>
        <taxon>metagenomes</taxon>
        <taxon>organismal metagenomes</taxon>
    </lineage>
</organism>
<protein>
    <recommendedName>
        <fullName evidence="1">GIY-YIG domain-containing protein</fullName>
    </recommendedName>
</protein>
<dbReference type="Pfam" id="PF01541">
    <property type="entry name" value="GIY-YIG"/>
    <property type="match status" value="1"/>
</dbReference>
<dbReference type="Gene3D" id="3.40.1440.10">
    <property type="entry name" value="GIY-YIG endonuclease"/>
    <property type="match status" value="1"/>
</dbReference>
<feature type="domain" description="GIY-YIG" evidence="1">
    <location>
        <begin position="5"/>
        <end position="88"/>
    </location>
</feature>
<dbReference type="PANTHER" id="PTHR20208">
    <property type="entry name" value="STRUCTURE-SPECIFIC ENDONUCLEASE SUBUNIT SLX1"/>
    <property type="match status" value="1"/>
</dbReference>